<evidence type="ECO:0000256" key="6">
    <source>
        <dbReference type="ARBA" id="ARBA00047561"/>
    </source>
</evidence>
<keyword evidence="3" id="KW-0560">Oxidoreductase</keyword>
<evidence type="ECO:0000313" key="8">
    <source>
        <dbReference type="EMBL" id="MED5016129.1"/>
    </source>
</evidence>
<evidence type="ECO:0000259" key="7">
    <source>
        <dbReference type="Pfam" id="PF14824"/>
    </source>
</evidence>
<reference evidence="8 9" key="1">
    <citation type="submission" date="2023-03" db="EMBL/GenBank/DDBJ databases">
        <title>Bacillus Genome Sequencing.</title>
        <authorList>
            <person name="Dunlap C."/>
        </authorList>
    </citation>
    <scope>NUCLEOTIDE SEQUENCE [LARGE SCALE GENOMIC DNA]</scope>
    <source>
        <strain evidence="8 9">NRS-52</strain>
    </source>
</reference>
<dbReference type="PANTHER" id="PTHR35330">
    <property type="entry name" value="SIROHEME BIOSYNTHESIS PROTEIN MET8"/>
    <property type="match status" value="1"/>
</dbReference>
<dbReference type="Gene3D" id="3.40.50.720">
    <property type="entry name" value="NAD(P)-binding Rossmann-like Domain"/>
    <property type="match status" value="1"/>
</dbReference>
<dbReference type="Pfam" id="PF14824">
    <property type="entry name" value="Sirohm_synth_M"/>
    <property type="match status" value="1"/>
</dbReference>
<dbReference type="SUPFAM" id="SSF75615">
    <property type="entry name" value="Siroheme synthase middle domains-like"/>
    <property type="match status" value="1"/>
</dbReference>
<comment type="pathway">
    <text evidence="1">Porphyrin-containing compound metabolism; siroheme biosynthesis; sirohydrochlorin from precorrin-2: step 1/1.</text>
</comment>
<evidence type="ECO:0000256" key="4">
    <source>
        <dbReference type="ARBA" id="ARBA00023027"/>
    </source>
</evidence>
<dbReference type="InterPro" id="IPR028161">
    <property type="entry name" value="Met8-like"/>
</dbReference>
<sequence>MSTYVPVMLDCKDRACIVIGGGQVAERKVKELLVGQASVTVISPSVTPALRHGHEQGELRWLSRKYAEGDLQGAFMVHAASDDPQVNENVAAEARARGILVNVADQPQLGNFIHPSVLRRGRLVISVSTSGAGPLAARAIRRRLEEDFGKEFEAYLDLLYDLRNGIKQQVSDPVTRQALLRKASDLRLADALHHGAARTWSMEEIQQWIKDNQEEWECGQS</sequence>
<comment type="caution">
    <text evidence="8">The sequence shown here is derived from an EMBL/GenBank/DDBJ whole genome shotgun (WGS) entry which is preliminary data.</text>
</comment>
<evidence type="ECO:0000256" key="5">
    <source>
        <dbReference type="ARBA" id="ARBA00023244"/>
    </source>
</evidence>
<dbReference type="Pfam" id="PF13241">
    <property type="entry name" value="NAD_binding_7"/>
    <property type="match status" value="1"/>
</dbReference>
<evidence type="ECO:0000256" key="2">
    <source>
        <dbReference type="ARBA" id="ARBA00012400"/>
    </source>
</evidence>
<keyword evidence="9" id="KW-1185">Reference proteome</keyword>
<dbReference type="InterPro" id="IPR036291">
    <property type="entry name" value="NAD(P)-bd_dom_sf"/>
</dbReference>
<evidence type="ECO:0000313" key="9">
    <source>
        <dbReference type="Proteomes" id="UP001343257"/>
    </source>
</evidence>
<dbReference type="RefSeq" id="WP_328275063.1">
    <property type="nucleotide sequence ID" value="NZ_JARTLD010000004.1"/>
</dbReference>
<name>A0ABU6PP17_9BACL</name>
<evidence type="ECO:0000256" key="3">
    <source>
        <dbReference type="ARBA" id="ARBA00023002"/>
    </source>
</evidence>
<dbReference type="Gene3D" id="1.10.8.610">
    <property type="entry name" value="SirC, precorrin-2 dehydrogenase, C-terminal helical domain-like"/>
    <property type="match status" value="1"/>
</dbReference>
<keyword evidence="4" id="KW-0520">NAD</keyword>
<dbReference type="InterPro" id="IPR042518">
    <property type="entry name" value="SirC_C"/>
</dbReference>
<dbReference type="InterPro" id="IPR028281">
    <property type="entry name" value="Sirohaem_synthase_central"/>
</dbReference>
<feature type="domain" description="Siroheme synthase central" evidence="7">
    <location>
        <begin position="120"/>
        <end position="146"/>
    </location>
</feature>
<comment type="catalytic activity">
    <reaction evidence="6">
        <text>precorrin-2 + NAD(+) = sirohydrochlorin + NADH + 2 H(+)</text>
        <dbReference type="Rhea" id="RHEA:15613"/>
        <dbReference type="ChEBI" id="CHEBI:15378"/>
        <dbReference type="ChEBI" id="CHEBI:57540"/>
        <dbReference type="ChEBI" id="CHEBI:57945"/>
        <dbReference type="ChEBI" id="CHEBI:58351"/>
        <dbReference type="ChEBI" id="CHEBI:58827"/>
        <dbReference type="EC" id="1.3.1.76"/>
    </reaction>
</comment>
<proteinExistence type="predicted"/>
<dbReference type="SUPFAM" id="SSF51735">
    <property type="entry name" value="NAD(P)-binding Rossmann-fold domains"/>
    <property type="match status" value="1"/>
</dbReference>
<dbReference type="Proteomes" id="UP001343257">
    <property type="component" value="Unassembled WGS sequence"/>
</dbReference>
<protein>
    <recommendedName>
        <fullName evidence="2">precorrin-2 dehydrogenase</fullName>
        <ecNumber evidence="2">1.3.1.76</ecNumber>
    </recommendedName>
</protein>
<gene>
    <name evidence="8" type="ORF">P9847_02290</name>
</gene>
<dbReference type="EC" id="1.3.1.76" evidence="2"/>
<dbReference type="PANTHER" id="PTHR35330:SF1">
    <property type="entry name" value="SIROHEME BIOSYNTHESIS PROTEIN MET8"/>
    <property type="match status" value="1"/>
</dbReference>
<dbReference type="NCBIfam" id="TIGR01470">
    <property type="entry name" value="cysG_Nterm"/>
    <property type="match status" value="1"/>
</dbReference>
<dbReference type="InterPro" id="IPR006367">
    <property type="entry name" value="Sirohaem_synthase_N"/>
</dbReference>
<dbReference type="EMBL" id="JARTLD010000004">
    <property type="protein sequence ID" value="MED5016129.1"/>
    <property type="molecule type" value="Genomic_DNA"/>
</dbReference>
<evidence type="ECO:0000256" key="1">
    <source>
        <dbReference type="ARBA" id="ARBA00005010"/>
    </source>
</evidence>
<keyword evidence="5" id="KW-0627">Porphyrin biosynthesis</keyword>
<organism evidence="8 9">
    <name type="scientific">Paenibacillus chibensis</name>
    <dbReference type="NCBI Taxonomy" id="59846"/>
    <lineage>
        <taxon>Bacteria</taxon>
        <taxon>Bacillati</taxon>
        <taxon>Bacillota</taxon>
        <taxon>Bacilli</taxon>
        <taxon>Bacillales</taxon>
        <taxon>Paenibacillaceae</taxon>
        <taxon>Paenibacillus</taxon>
    </lineage>
</organism>
<accession>A0ABU6PP17</accession>